<feature type="compositionally biased region" description="Basic and acidic residues" evidence="1">
    <location>
        <begin position="823"/>
        <end position="837"/>
    </location>
</feature>
<dbReference type="PANTHER" id="PTHR10825:SF29">
    <property type="entry name" value="POLYCOMB GROUP RING FINGER PROTEIN 1"/>
    <property type="match status" value="1"/>
</dbReference>
<dbReference type="Proteomes" id="UP000075885">
    <property type="component" value="Unassembled WGS sequence"/>
</dbReference>
<reference evidence="4" key="1">
    <citation type="submission" date="2013-03" db="EMBL/GenBank/DDBJ databases">
        <title>The Genome Sequence of Anopheles epiroticus epiroticus2.</title>
        <authorList>
            <consortium name="The Broad Institute Genomics Platform"/>
            <person name="Neafsey D.E."/>
            <person name="Howell P."/>
            <person name="Walker B."/>
            <person name="Young S.K."/>
            <person name="Zeng Q."/>
            <person name="Gargeya S."/>
            <person name="Fitzgerald M."/>
            <person name="Haas B."/>
            <person name="Abouelleil A."/>
            <person name="Allen A.W."/>
            <person name="Alvarado L."/>
            <person name="Arachchi H.M."/>
            <person name="Berlin A.M."/>
            <person name="Chapman S.B."/>
            <person name="Gainer-Dewar J."/>
            <person name="Goldberg J."/>
            <person name="Griggs A."/>
            <person name="Gujja S."/>
            <person name="Hansen M."/>
            <person name="Howarth C."/>
            <person name="Imamovic A."/>
            <person name="Ireland A."/>
            <person name="Larimer J."/>
            <person name="McCowan C."/>
            <person name="Murphy C."/>
            <person name="Pearson M."/>
            <person name="Poon T.W."/>
            <person name="Priest M."/>
            <person name="Roberts A."/>
            <person name="Saif S."/>
            <person name="Shea T."/>
            <person name="Sisk P."/>
            <person name="Sykes S."/>
            <person name="Wortman J."/>
            <person name="Nusbaum C."/>
            <person name="Birren B."/>
        </authorList>
    </citation>
    <scope>NUCLEOTIDE SEQUENCE [LARGE SCALE GENOMIC DNA]</scope>
    <source>
        <strain evidence="4">Epiroticus2</strain>
    </source>
</reference>
<feature type="region of interest" description="Disordered" evidence="1">
    <location>
        <begin position="1548"/>
        <end position="1593"/>
    </location>
</feature>
<feature type="compositionally biased region" description="Basic residues" evidence="1">
    <location>
        <begin position="313"/>
        <end position="325"/>
    </location>
</feature>
<feature type="compositionally biased region" description="Polar residues" evidence="1">
    <location>
        <begin position="234"/>
        <end position="261"/>
    </location>
</feature>
<sequence length="1593" mass="167025">PDATLQAIVYKLVPGLYENELRRRRAFYRLHPEMATIATPEQRGEDTEYLIFSPNEKISLSLEYAEKELAEDNEELLKAKYLLCPAIFSIAHLKKFIIYKYGISERQFCVEIMYKVKTIILPDYYTLMDVAYIYTWKRDAPMKYYYRIRTTESNPVELPEVALRRSPSLVSATGVSVKLRTSVDDEDDKENVHLGRLVSEVPSNESDNSNSSSSNSSVVTHRRPEEATKPLAPDTSSKSVLTTSAPETSVTAESPSTPTQPRKNESIKLKIGLNKNKYVSFLQSPQPDEPMGGGSGSSHSSPSSSSSGEGAAKPHKSEKSKRKRKDALAALQQMEENSRELQIEIEKMKDTGLMGSKVKSGKSGKHQQQLAVVPYKAPSQVLAPHEPEREPKRLHASKNGTGAVASSPSFCKLKIKAPKGGSSPEDTKHHLPIVLKIDQRSPEMPTATLKFGVPRKTTDKGSTTPSPPPLPPSPPTPPSPKQKFADEKSQFLNSFNLTPIKAERVSPTKAPAASTPPSAVESAPPLRKSPPAVSVSGPVAPSAAAPITVVPSSNGIPTTTTTTTTTAAATAPTTSQVKRKAKDAAGGGAPRSGPKKPKLSDDEMKAIVEKTVAENIRSPSEHIVPPIFLKPKVPTTVPSSIPSTTTASRQPSPPLASSPSSAKSKEPSPKRDSPRPFVFKTPPAPPPPPIVSANNIPAVKPSQQVLPAPVPQKPSPPPIRPAAAPKPNLPAHAQPHAPIRKPTTPTKLPTSSSVPAAPASTPNVPKALGNGVPVSNATTHSVTTGANRSQKGLELKRAQSNPSINIPPPVLGSSTNTTLSVPRDTEISKLRPEDLKKNSKVYGPTVPEQQQQQAPRVSEAANFAVPSKVAPKTVQSSTSSGNAPSTKSSSSGSSGSSVQGSKARPVNYLSYALMNSKAAAAGSRTPIPSYSSNSPSYSPDSPQYNPNLNFSSKQFKYANPLAYNSHLQNMLNDRKTGSSGGSTSPPSTITIPASSPSPPQERPIVTSVTTAPSTSSSSATTNGNKRPASSLSPPSAEEKKQQPPEKQALLANSSNPLDKFPSGIPDGLSVTLATDEDDAARIKNVNKQLKNNFIEIRALPEVPVTEVKLPLPVSGTLSKQPERTVPPPSQPAKVGAGSPGSMPSAASSVSQQVPRKTASPNVSSVYSAPAKTTVSTTPSNSGLNESLQRKIIDLLEKQTGIPLEGGKPASKTPPAQKPPATPVSRSSTPKVSNYPLNSGKFKLPNATVTENGTVKLNSYREVDLIPKGVSSNGPQKASGGSSSSIGSGGGASNAPLSRMMPPTNTIPKSIVPIAPKPSQQPFANGRMAMSPPIQRSAAPGGGGGYHQPKSKTPPSHLPSMASMGPMFDIQMKSSAAAGGGTPSKKPSLTGGTTLTSATVPRRKIVPMNNSTSLVPLKTPSVPSASSSSSSTSPGGASKMSNFADFITLYPQSAVPSMTPPSSHMQQPPFNPQAALSQMLSDSFLAQQRMNNQIYPFLLQQLAQQQQQQQHQSAAPNRGMPLGLGPDSVTITASPMAPSRNTLAQNSLTVTAIPPGAGGAGGPTSGRGVGGGGAGLTPRGIGGGGPNPASRNAS</sequence>
<accession>A0A182PVK1</accession>
<feature type="compositionally biased region" description="Basic and acidic residues" evidence="1">
    <location>
        <begin position="663"/>
        <end position="674"/>
    </location>
</feature>
<feature type="compositionally biased region" description="Low complexity" evidence="1">
    <location>
        <begin position="926"/>
        <end position="947"/>
    </location>
</feature>
<feature type="compositionally biased region" description="Polar residues" evidence="1">
    <location>
        <begin position="1223"/>
        <end position="1236"/>
    </location>
</feature>
<dbReference type="EnsemblMetazoa" id="AEPI010988-RA">
    <property type="protein sequence ID" value="AEPI010988-PA"/>
    <property type="gene ID" value="AEPI010988"/>
</dbReference>
<feature type="compositionally biased region" description="Low complexity" evidence="1">
    <location>
        <begin position="297"/>
        <end position="310"/>
    </location>
</feature>
<feature type="compositionally biased region" description="Low complexity" evidence="1">
    <location>
        <begin position="1387"/>
        <end position="1396"/>
    </location>
</feature>
<feature type="compositionally biased region" description="Low complexity" evidence="1">
    <location>
        <begin position="981"/>
        <end position="994"/>
    </location>
</feature>
<name>A0A182PVK1_9DIPT</name>
<dbReference type="PANTHER" id="PTHR10825">
    <property type="entry name" value="RING FINGER DOMAIN-CONTAINING, POLYCOMB GROUP COMPONENT"/>
    <property type="match status" value="1"/>
</dbReference>
<evidence type="ECO:0000313" key="3">
    <source>
        <dbReference type="EnsemblMetazoa" id="AEPI010988-PA"/>
    </source>
</evidence>
<dbReference type="STRING" id="199890.A0A182PVK1"/>
<feature type="compositionally biased region" description="Low complexity" evidence="1">
    <location>
        <begin position="1005"/>
        <end position="1035"/>
    </location>
</feature>
<feature type="compositionally biased region" description="Low complexity" evidence="1">
    <location>
        <begin position="876"/>
        <end position="901"/>
    </location>
</feature>
<feature type="compositionally biased region" description="Polar residues" evidence="1">
    <location>
        <begin position="1246"/>
        <end position="1256"/>
    </location>
</feature>
<feature type="compositionally biased region" description="Pro residues" evidence="1">
    <location>
        <begin position="465"/>
        <end position="480"/>
    </location>
</feature>
<feature type="domain" description="RAWUL" evidence="2">
    <location>
        <begin position="80"/>
        <end position="147"/>
    </location>
</feature>
<dbReference type="CDD" id="cd17082">
    <property type="entry name" value="RAWUL_PCGF2_like"/>
    <property type="match status" value="1"/>
</dbReference>
<feature type="compositionally biased region" description="Low complexity" evidence="1">
    <location>
        <begin position="1134"/>
        <end position="1154"/>
    </location>
</feature>
<feature type="region of interest" description="Disordered" evidence="1">
    <location>
        <begin position="435"/>
        <end position="902"/>
    </location>
</feature>
<feature type="compositionally biased region" description="Basic and acidic residues" evidence="1">
    <location>
        <begin position="598"/>
        <end position="612"/>
    </location>
</feature>
<evidence type="ECO:0000256" key="1">
    <source>
        <dbReference type="SAM" id="MobiDB-lite"/>
    </source>
</evidence>
<feature type="compositionally biased region" description="Low complexity" evidence="1">
    <location>
        <begin position="198"/>
        <end position="219"/>
    </location>
</feature>
<feature type="compositionally biased region" description="Pro residues" evidence="1">
    <location>
        <begin position="708"/>
        <end position="720"/>
    </location>
</feature>
<evidence type="ECO:0000313" key="4">
    <source>
        <dbReference type="Proteomes" id="UP000075885"/>
    </source>
</evidence>
<dbReference type="GO" id="GO:1990841">
    <property type="term" value="F:promoter-specific chromatin binding"/>
    <property type="evidence" value="ECO:0007669"/>
    <property type="project" value="TreeGrafter"/>
</dbReference>
<feature type="region of interest" description="Disordered" evidence="1">
    <location>
        <begin position="917"/>
        <end position="951"/>
    </location>
</feature>
<feature type="region of interest" description="Disordered" evidence="1">
    <location>
        <begin position="281"/>
        <end position="339"/>
    </location>
</feature>
<feature type="compositionally biased region" description="Low complexity" evidence="1">
    <location>
        <begin position="1418"/>
        <end position="1437"/>
    </location>
</feature>
<feature type="compositionally biased region" description="Basic and acidic residues" evidence="1">
    <location>
        <begin position="1187"/>
        <end position="1196"/>
    </location>
</feature>
<proteinExistence type="predicted"/>
<organism evidence="3 4">
    <name type="scientific">Anopheles epiroticus</name>
    <dbReference type="NCBI Taxonomy" id="199890"/>
    <lineage>
        <taxon>Eukaryota</taxon>
        <taxon>Metazoa</taxon>
        <taxon>Ecdysozoa</taxon>
        <taxon>Arthropoda</taxon>
        <taxon>Hexapoda</taxon>
        <taxon>Insecta</taxon>
        <taxon>Pterygota</taxon>
        <taxon>Neoptera</taxon>
        <taxon>Endopterygota</taxon>
        <taxon>Diptera</taxon>
        <taxon>Nematocera</taxon>
        <taxon>Culicoidea</taxon>
        <taxon>Culicidae</taxon>
        <taxon>Anophelinae</taxon>
        <taxon>Anopheles</taxon>
    </lineage>
</organism>
<dbReference type="Pfam" id="PF16207">
    <property type="entry name" value="RAWUL"/>
    <property type="match status" value="1"/>
</dbReference>
<feature type="compositionally biased region" description="Low complexity" evidence="1">
    <location>
        <begin position="633"/>
        <end position="650"/>
    </location>
</feature>
<dbReference type="InterPro" id="IPR032443">
    <property type="entry name" value="RAWUL"/>
</dbReference>
<keyword evidence="4" id="KW-1185">Reference proteome</keyword>
<feature type="region of interest" description="Disordered" evidence="1">
    <location>
        <begin position="1108"/>
        <end position="1437"/>
    </location>
</feature>
<reference evidence="3" key="2">
    <citation type="submission" date="2020-05" db="UniProtKB">
        <authorList>
            <consortium name="EnsemblMetazoa"/>
        </authorList>
    </citation>
    <scope>IDENTIFICATION</scope>
    <source>
        <strain evidence="3">Epiroticus2</strain>
    </source>
</reference>
<protein>
    <recommendedName>
        <fullName evidence="2">RAWUL domain-containing protein</fullName>
    </recommendedName>
</protein>
<dbReference type="VEuPathDB" id="VectorBase:AEPI010988"/>
<feature type="compositionally biased region" description="Gly residues" evidence="1">
    <location>
        <begin position="1555"/>
        <end position="1585"/>
    </location>
</feature>
<feature type="compositionally biased region" description="Polar residues" evidence="1">
    <location>
        <begin position="773"/>
        <end position="790"/>
    </location>
</feature>
<dbReference type="GO" id="GO:0035102">
    <property type="term" value="C:PRC1 complex"/>
    <property type="evidence" value="ECO:0007669"/>
    <property type="project" value="TreeGrafter"/>
</dbReference>
<dbReference type="Gene3D" id="3.10.20.90">
    <property type="entry name" value="Phosphatidylinositol 3-kinase Catalytic Subunit, Chain A, domain 1"/>
    <property type="match status" value="1"/>
</dbReference>
<feature type="region of interest" description="Disordered" evidence="1">
    <location>
        <begin position="966"/>
        <end position="1067"/>
    </location>
</feature>
<feature type="region of interest" description="Disordered" evidence="1">
    <location>
        <begin position="1507"/>
        <end position="1534"/>
    </location>
</feature>
<feature type="compositionally biased region" description="Low complexity" evidence="1">
    <location>
        <begin position="507"/>
        <end position="546"/>
    </location>
</feature>
<feature type="compositionally biased region" description="Polar residues" evidence="1">
    <location>
        <begin position="1158"/>
        <end position="1186"/>
    </location>
</feature>
<feature type="region of interest" description="Disordered" evidence="1">
    <location>
        <begin position="196"/>
        <end position="269"/>
    </location>
</feature>
<feature type="compositionally biased region" description="Low complexity" evidence="1">
    <location>
        <begin position="742"/>
        <end position="765"/>
    </location>
</feature>
<feature type="region of interest" description="Disordered" evidence="1">
    <location>
        <begin position="382"/>
        <end position="406"/>
    </location>
</feature>
<evidence type="ECO:0000259" key="2">
    <source>
        <dbReference type="Pfam" id="PF16207"/>
    </source>
</evidence>
<feature type="compositionally biased region" description="Low complexity" evidence="1">
    <location>
        <begin position="557"/>
        <end position="574"/>
    </location>
</feature>
<dbReference type="GO" id="GO:0000122">
    <property type="term" value="P:negative regulation of transcription by RNA polymerase II"/>
    <property type="evidence" value="ECO:0007669"/>
    <property type="project" value="TreeGrafter"/>
</dbReference>